<evidence type="ECO:0000313" key="5">
    <source>
        <dbReference type="Proteomes" id="UP001230188"/>
    </source>
</evidence>
<dbReference type="Pfam" id="PF23562">
    <property type="entry name" value="AMP-binding_C_3"/>
    <property type="match status" value="1"/>
</dbReference>
<keyword evidence="5" id="KW-1185">Reference proteome</keyword>
<dbReference type="EMBL" id="JAQMWT010000126">
    <property type="protein sequence ID" value="KAJ8609895.1"/>
    <property type="molecule type" value="Genomic_DNA"/>
</dbReference>
<gene>
    <name evidence="4" type="ORF">CTAYLR_005548</name>
</gene>
<accession>A0AAD7ULX2</accession>
<dbReference type="GO" id="GO:0016020">
    <property type="term" value="C:membrane"/>
    <property type="evidence" value="ECO:0007669"/>
    <property type="project" value="TreeGrafter"/>
</dbReference>
<dbReference type="InterPro" id="IPR000873">
    <property type="entry name" value="AMP-dep_synth/lig_dom"/>
</dbReference>
<evidence type="ECO:0000313" key="4">
    <source>
        <dbReference type="EMBL" id="KAJ8609895.1"/>
    </source>
</evidence>
<dbReference type="Proteomes" id="UP001230188">
    <property type="component" value="Unassembled WGS sequence"/>
</dbReference>
<dbReference type="PANTHER" id="PTHR43272:SF33">
    <property type="entry name" value="AMP-BINDING DOMAIN-CONTAINING PROTEIN-RELATED"/>
    <property type="match status" value="1"/>
</dbReference>
<dbReference type="InterPro" id="IPR020845">
    <property type="entry name" value="AMP-binding_CS"/>
</dbReference>
<keyword evidence="2" id="KW-0067">ATP-binding</keyword>
<evidence type="ECO:0000259" key="3">
    <source>
        <dbReference type="Pfam" id="PF00501"/>
    </source>
</evidence>
<comment type="caution">
    <text evidence="4">The sequence shown here is derived from an EMBL/GenBank/DDBJ whole genome shotgun (WGS) entry which is preliminary data.</text>
</comment>
<dbReference type="GO" id="GO:0004467">
    <property type="term" value="F:long-chain fatty acid-CoA ligase activity"/>
    <property type="evidence" value="ECO:0007669"/>
    <property type="project" value="TreeGrafter"/>
</dbReference>
<reference evidence="4" key="1">
    <citation type="submission" date="2023-01" db="EMBL/GenBank/DDBJ databases">
        <title>Metagenome sequencing of chrysophaentin producing Chrysophaeum taylorii.</title>
        <authorList>
            <person name="Davison J."/>
            <person name="Bewley C."/>
        </authorList>
    </citation>
    <scope>NUCLEOTIDE SEQUENCE</scope>
    <source>
        <strain evidence="4">NIES-1699</strain>
    </source>
</reference>
<feature type="domain" description="AMP-dependent synthetase/ligase" evidence="3">
    <location>
        <begin position="34"/>
        <end position="382"/>
    </location>
</feature>
<name>A0AAD7ULX2_9STRA</name>
<dbReference type="GO" id="GO:0005524">
    <property type="term" value="F:ATP binding"/>
    <property type="evidence" value="ECO:0007669"/>
    <property type="project" value="UniProtKB-KW"/>
</dbReference>
<proteinExistence type="predicted"/>
<evidence type="ECO:0000256" key="1">
    <source>
        <dbReference type="ARBA" id="ARBA00022741"/>
    </source>
</evidence>
<dbReference type="SUPFAM" id="SSF56801">
    <property type="entry name" value="Acetyl-CoA synthetase-like"/>
    <property type="match status" value="1"/>
</dbReference>
<sequence length="575" mass="63050">MTRGIGDAKTLHELGVIAGEVFGSAPSIGSRVGSRWVWVSFAERARRAKRFSNFLKSLNVDRGDRVAVISKNSVDWVTAAYGCYGAGAVHVPMYEQQSEEERAYILNDSGAKVAFDAKSLLLLEENITAVESEAEPEAPLPADLAALIYTSGTTGKPKGVELTHANLLWNALEVKKASEANIRRLGDPPVRTTAILPWAHVYGQTCELHCSTAMGVPVAISSDPSNFLRDLKETKPTFLIAVPAVYERIRSTYEKKRKESFFVLGYAMGLALRVKRGSFAHFACDQLFLSKVRGSLGGEIRGLGTGGAAISPELRRFFDAVGLPIANGYGLTETSPVLTTEAHHDPRNYDRGSVGKPLRGVRVKSVDGELVVSSPGVMRGYWNNPTATSEVLHYDDDGLLWFKTGDLGVIDENSYVRVVGRVKERYKLANGKYVVPTPLEYELAANSRWISQIYLYGENKPHNVALVAPDWAAIASYLKTESIITLAQPFDYQPRAAIDALLSMHRDEIHALIAADLASTAKRKSYRDPKKWALVVPGFTLASGMLTPKLSLKRNAVYKAHEHLIDSLYSDTGYS</sequence>
<dbReference type="PANTHER" id="PTHR43272">
    <property type="entry name" value="LONG-CHAIN-FATTY-ACID--COA LIGASE"/>
    <property type="match status" value="1"/>
</dbReference>
<dbReference type="Pfam" id="PF00501">
    <property type="entry name" value="AMP-binding"/>
    <property type="match status" value="1"/>
</dbReference>
<dbReference type="InterPro" id="IPR042099">
    <property type="entry name" value="ANL_N_sf"/>
</dbReference>
<dbReference type="PROSITE" id="PS00455">
    <property type="entry name" value="AMP_BINDING"/>
    <property type="match status" value="1"/>
</dbReference>
<evidence type="ECO:0000256" key="2">
    <source>
        <dbReference type="ARBA" id="ARBA00022840"/>
    </source>
</evidence>
<keyword evidence="1" id="KW-0547">Nucleotide-binding</keyword>
<organism evidence="4 5">
    <name type="scientific">Chrysophaeum taylorii</name>
    <dbReference type="NCBI Taxonomy" id="2483200"/>
    <lineage>
        <taxon>Eukaryota</taxon>
        <taxon>Sar</taxon>
        <taxon>Stramenopiles</taxon>
        <taxon>Ochrophyta</taxon>
        <taxon>Pelagophyceae</taxon>
        <taxon>Pelagomonadales</taxon>
        <taxon>Pelagomonadaceae</taxon>
        <taxon>Chrysophaeum</taxon>
    </lineage>
</organism>
<protein>
    <recommendedName>
        <fullName evidence="3">AMP-dependent synthetase/ligase domain-containing protein</fullName>
    </recommendedName>
</protein>
<dbReference type="AlphaFoldDB" id="A0AAD7ULX2"/>
<dbReference type="Gene3D" id="3.40.50.12780">
    <property type="entry name" value="N-terminal domain of ligase-like"/>
    <property type="match status" value="1"/>
</dbReference>